<organism evidence="2">
    <name type="scientific">Streptomyces sp. NBC_00060</name>
    <dbReference type="NCBI Taxonomy" id="2975636"/>
    <lineage>
        <taxon>Bacteria</taxon>
        <taxon>Bacillati</taxon>
        <taxon>Actinomycetota</taxon>
        <taxon>Actinomycetes</taxon>
        <taxon>Kitasatosporales</taxon>
        <taxon>Streptomycetaceae</taxon>
        <taxon>Streptomyces</taxon>
    </lineage>
</organism>
<evidence type="ECO:0000256" key="1">
    <source>
        <dbReference type="SAM" id="SignalP"/>
    </source>
</evidence>
<protein>
    <submittedName>
        <fullName evidence="2">Uncharacterized protein</fullName>
    </submittedName>
</protein>
<feature type="chain" id="PRO_5043759964" evidence="1">
    <location>
        <begin position="24"/>
        <end position="71"/>
    </location>
</feature>
<name>A0AAU2HBJ3_9ACTN</name>
<accession>A0AAU2HBJ3</accession>
<reference evidence="2" key="1">
    <citation type="submission" date="2022-10" db="EMBL/GenBank/DDBJ databases">
        <title>The complete genomes of actinobacterial strains from the NBC collection.</title>
        <authorList>
            <person name="Joergensen T.S."/>
            <person name="Alvarez Arevalo M."/>
            <person name="Sterndorff E.B."/>
            <person name="Faurdal D."/>
            <person name="Vuksanovic O."/>
            <person name="Mourched A.-S."/>
            <person name="Charusanti P."/>
            <person name="Shaw S."/>
            <person name="Blin K."/>
            <person name="Weber T."/>
        </authorList>
    </citation>
    <scope>NUCLEOTIDE SEQUENCE</scope>
    <source>
        <strain evidence="2">NBC_00060</strain>
    </source>
</reference>
<keyword evidence="1" id="KW-0732">Signal</keyword>
<evidence type="ECO:0000313" key="2">
    <source>
        <dbReference type="EMBL" id="WTU45534.1"/>
    </source>
</evidence>
<proteinExistence type="predicted"/>
<sequence length="71" mass="7274">MSMALALAVAAGGLGAAAATAQAAPASPVLGPPFPYTDCIKATAQHGESRAYGKWHCDQLVKKGWVKPPNR</sequence>
<gene>
    <name evidence="2" type="ORF">OHV25_21070</name>
</gene>
<dbReference type="EMBL" id="CP108253">
    <property type="protein sequence ID" value="WTU45534.1"/>
    <property type="molecule type" value="Genomic_DNA"/>
</dbReference>
<feature type="signal peptide" evidence="1">
    <location>
        <begin position="1"/>
        <end position="23"/>
    </location>
</feature>
<dbReference type="AlphaFoldDB" id="A0AAU2HBJ3"/>